<reference evidence="1" key="1">
    <citation type="submission" date="2022-04" db="EMBL/GenBank/DDBJ databases">
        <title>Chromosome-scale genome assembly of Holotrichia oblita Faldermann.</title>
        <authorList>
            <person name="Rongchong L."/>
        </authorList>
    </citation>
    <scope>NUCLEOTIDE SEQUENCE</scope>
    <source>
        <strain evidence="1">81SQS9</strain>
    </source>
</reference>
<protein>
    <submittedName>
        <fullName evidence="1">Atp-dependent protease</fullName>
    </submittedName>
</protein>
<name>A0ACB9TKZ8_HOLOL</name>
<keyword evidence="1" id="KW-0378">Hydrolase</keyword>
<accession>A0ACB9TKZ8</accession>
<evidence type="ECO:0000313" key="2">
    <source>
        <dbReference type="Proteomes" id="UP001056778"/>
    </source>
</evidence>
<dbReference type="Proteomes" id="UP001056778">
    <property type="component" value="Chromosome 2"/>
</dbReference>
<keyword evidence="2" id="KW-1185">Reference proteome</keyword>
<gene>
    <name evidence="1" type="ORF">MML48_2g00006266</name>
</gene>
<proteinExistence type="predicted"/>
<keyword evidence="1" id="KW-0645">Protease</keyword>
<evidence type="ECO:0000313" key="1">
    <source>
        <dbReference type="EMBL" id="KAI4467432.1"/>
    </source>
</evidence>
<organism evidence="1 2">
    <name type="scientific">Holotrichia oblita</name>
    <name type="common">Chafer beetle</name>
    <dbReference type="NCBI Taxonomy" id="644536"/>
    <lineage>
        <taxon>Eukaryota</taxon>
        <taxon>Metazoa</taxon>
        <taxon>Ecdysozoa</taxon>
        <taxon>Arthropoda</taxon>
        <taxon>Hexapoda</taxon>
        <taxon>Insecta</taxon>
        <taxon>Pterygota</taxon>
        <taxon>Neoptera</taxon>
        <taxon>Endopterygota</taxon>
        <taxon>Coleoptera</taxon>
        <taxon>Polyphaga</taxon>
        <taxon>Scarabaeiformia</taxon>
        <taxon>Scarabaeidae</taxon>
        <taxon>Melolonthinae</taxon>
        <taxon>Holotrichia</taxon>
    </lineage>
</organism>
<comment type="caution">
    <text evidence="1">The sequence shown here is derived from an EMBL/GenBank/DDBJ whole genome shotgun (WGS) entry which is preliminary data.</text>
</comment>
<sequence length="158" mass="17527">MITLGQRVVIVATAILLAFSITLAQKQCSLKDTRQVECSINEACTVNSTVDGTDDIGYCDCRVGFKRVNGSLCVQIQENKNAQQPSTSSLVHGSNSNHLAAAILIPLFIISLVIIGIYISHRYKVITWIRTRMNQRKSNYDEVMIGQDLDDDDDPPLR</sequence>
<dbReference type="EMBL" id="CM043016">
    <property type="protein sequence ID" value="KAI4467432.1"/>
    <property type="molecule type" value="Genomic_DNA"/>
</dbReference>